<dbReference type="RefSeq" id="WP_196147863.1">
    <property type="nucleotide sequence ID" value="NZ_JADMLG010000002.1"/>
</dbReference>
<evidence type="ECO:0000313" key="2">
    <source>
        <dbReference type="EMBL" id="MBH0775495.1"/>
    </source>
</evidence>
<dbReference type="SUPFAM" id="SSF53474">
    <property type="entry name" value="alpha/beta-Hydrolases"/>
    <property type="match status" value="1"/>
</dbReference>
<comment type="caution">
    <text evidence="2">The sequence shown here is derived from an EMBL/GenBank/DDBJ whole genome shotgun (WGS) entry which is preliminary data.</text>
</comment>
<dbReference type="EMBL" id="JADMLG010000002">
    <property type="protein sequence ID" value="MBH0775495.1"/>
    <property type="molecule type" value="Genomic_DNA"/>
</dbReference>
<evidence type="ECO:0000256" key="1">
    <source>
        <dbReference type="SAM" id="SignalP"/>
    </source>
</evidence>
<feature type="chain" id="PRO_5037987119" description="Esterase" evidence="1">
    <location>
        <begin position="30"/>
        <end position="326"/>
    </location>
</feature>
<proteinExistence type="predicted"/>
<gene>
    <name evidence="2" type="ORF">IT779_04225</name>
</gene>
<dbReference type="Proteomes" id="UP000655751">
    <property type="component" value="Unassembled WGS sequence"/>
</dbReference>
<keyword evidence="1" id="KW-0732">Signal</keyword>
<evidence type="ECO:0008006" key="4">
    <source>
        <dbReference type="Google" id="ProtNLM"/>
    </source>
</evidence>
<feature type="signal peptide" evidence="1">
    <location>
        <begin position="1"/>
        <end position="29"/>
    </location>
</feature>
<protein>
    <recommendedName>
        <fullName evidence="4">Esterase</fullName>
    </recommendedName>
</protein>
<name>A0A931I8V4_9NOCA</name>
<dbReference type="InterPro" id="IPR029058">
    <property type="entry name" value="AB_hydrolase_fold"/>
</dbReference>
<evidence type="ECO:0000313" key="3">
    <source>
        <dbReference type="Proteomes" id="UP000655751"/>
    </source>
</evidence>
<dbReference type="AlphaFoldDB" id="A0A931I8V4"/>
<keyword evidence="3" id="KW-1185">Reference proteome</keyword>
<reference evidence="2" key="1">
    <citation type="submission" date="2020-11" db="EMBL/GenBank/DDBJ databases">
        <title>Nocardia NEAU-351.nov., a novel actinomycete isolated from the cow dung.</title>
        <authorList>
            <person name="Zhang X."/>
        </authorList>
    </citation>
    <scope>NUCLEOTIDE SEQUENCE</scope>
    <source>
        <strain evidence="2">NEAU-351</strain>
    </source>
</reference>
<organism evidence="2 3">
    <name type="scientific">Nocardia bovistercoris</name>
    <dbReference type="NCBI Taxonomy" id="2785916"/>
    <lineage>
        <taxon>Bacteria</taxon>
        <taxon>Bacillati</taxon>
        <taxon>Actinomycetota</taxon>
        <taxon>Actinomycetes</taxon>
        <taxon>Mycobacteriales</taxon>
        <taxon>Nocardiaceae</taxon>
        <taxon>Nocardia</taxon>
    </lineage>
</organism>
<accession>A0A931I8V4</accession>
<dbReference type="Gene3D" id="3.40.50.1820">
    <property type="entry name" value="alpha/beta hydrolase"/>
    <property type="match status" value="1"/>
</dbReference>
<sequence>MKFSKLWLLVGAVLLAAITGAVTVTHALAQEGDPTLRERRCVDEGWRHVVLDVAGRSREVLWKGPAGAWPKGAIIAMHGGGGEYDQWCGRDSGIAAPQVRFGELAVADGFGIFLVNSSDEVSDEQGRVCGKVWDDEVRGRPNLDLPFLEQVMRQTIPGSRPAGSADAVFLTGLSSGGYMTVRAATHFNGLVKGFAPVSSGDPYGWHRVCEAGLTPRVKVEGAGYDNETGKQIIESDACRSESYPNEVAWDEGKAAVKPTFRMFHHELDGINDLSCADKVVRQLRAHGYPGEPDFLLHGGRRGLANHLWQDDYNRPILDFFTSRLGS</sequence>